<keyword evidence="1" id="KW-0677">Repeat</keyword>
<evidence type="ECO:0000256" key="2">
    <source>
        <dbReference type="ARBA" id="ARBA00022884"/>
    </source>
</evidence>
<organism evidence="6 7">
    <name type="scientific">Protea cynaroides</name>
    <dbReference type="NCBI Taxonomy" id="273540"/>
    <lineage>
        <taxon>Eukaryota</taxon>
        <taxon>Viridiplantae</taxon>
        <taxon>Streptophyta</taxon>
        <taxon>Embryophyta</taxon>
        <taxon>Tracheophyta</taxon>
        <taxon>Spermatophyta</taxon>
        <taxon>Magnoliopsida</taxon>
        <taxon>Proteales</taxon>
        <taxon>Proteaceae</taxon>
        <taxon>Protea</taxon>
    </lineage>
</organism>
<proteinExistence type="predicted"/>
<sequence length="437" mass="46706">MAATALAAVTSSKPSVPEHVMHKNRLQEYAQRSAIQLPIYHTINEGHPHAPRFRSTVLVDGTSYVTSETFQQRKEAEQAVAKYALERISEKIKNEGCPLIVEDTIFCKSILNEYAVKMNFEKPSYKTTQSEGLLPVFVSSLSFNGKIYTGSAGKNKKEAEQLAARSVLQSILGESDSGTHLSEIIKSKVKLYAAMHKIKDYSGASTSEQREVGVPPGIDKFPMLAYSGAFQGPVDIAPVIQPRVHELKKPKQEPLAEVTTSFCGASEHVPHVHQPHPNQLRNAVPLVPPSAVNVSGSSQGTIVVQNEVPLAPPSATNVGGSSQGIVISQNEAPLAQPSAVIVGSSQDRVVGQNEVPLTQPSAVIVGSSQGRIVGQNEVPLTQPSSVDGSSPGTVVATSDVKHSRKKTKRGGQKRFRNEGSDCAIPAINQTTSCSVAQ</sequence>
<reference evidence="6" key="1">
    <citation type="journal article" date="2023" name="Plant J.">
        <title>The genome of the king protea, Protea cynaroides.</title>
        <authorList>
            <person name="Chang J."/>
            <person name="Duong T.A."/>
            <person name="Schoeman C."/>
            <person name="Ma X."/>
            <person name="Roodt D."/>
            <person name="Barker N."/>
            <person name="Li Z."/>
            <person name="Van de Peer Y."/>
            <person name="Mizrachi E."/>
        </authorList>
    </citation>
    <scope>NUCLEOTIDE SEQUENCE</scope>
    <source>
        <tissue evidence="6">Young leaves</tissue>
    </source>
</reference>
<feature type="compositionally biased region" description="Polar residues" evidence="4">
    <location>
        <begin position="381"/>
        <end position="396"/>
    </location>
</feature>
<keyword evidence="2 3" id="KW-0694">RNA-binding</keyword>
<gene>
    <name evidence="6" type="ORF">NE237_006709</name>
</gene>
<keyword evidence="7" id="KW-1185">Reference proteome</keyword>
<dbReference type="AlphaFoldDB" id="A0A9Q0KN26"/>
<name>A0A9Q0KN26_9MAGN</name>
<evidence type="ECO:0000259" key="5">
    <source>
        <dbReference type="PROSITE" id="PS50137"/>
    </source>
</evidence>
<feature type="domain" description="DRBM" evidence="5">
    <location>
        <begin position="106"/>
        <end position="173"/>
    </location>
</feature>
<evidence type="ECO:0000256" key="1">
    <source>
        <dbReference type="ARBA" id="ARBA00022737"/>
    </source>
</evidence>
<dbReference type="SMART" id="SM00358">
    <property type="entry name" value="DSRM"/>
    <property type="match status" value="2"/>
</dbReference>
<accession>A0A9Q0KN26</accession>
<dbReference type="OrthoDB" id="5988181at2759"/>
<dbReference type="PANTHER" id="PTHR46031:SF37">
    <property type="entry name" value="DRBM DOMAIN-CONTAINING PROTEIN"/>
    <property type="match status" value="1"/>
</dbReference>
<dbReference type="GO" id="GO:0003723">
    <property type="term" value="F:RNA binding"/>
    <property type="evidence" value="ECO:0007669"/>
    <property type="project" value="UniProtKB-UniRule"/>
</dbReference>
<dbReference type="Gene3D" id="3.30.160.20">
    <property type="match status" value="2"/>
</dbReference>
<feature type="region of interest" description="Disordered" evidence="4">
    <location>
        <begin position="381"/>
        <end position="421"/>
    </location>
</feature>
<protein>
    <recommendedName>
        <fullName evidence="5">DRBM domain-containing protein</fullName>
    </recommendedName>
</protein>
<dbReference type="PROSITE" id="PS50137">
    <property type="entry name" value="DS_RBD"/>
    <property type="match status" value="2"/>
</dbReference>
<evidence type="ECO:0000256" key="4">
    <source>
        <dbReference type="SAM" id="MobiDB-lite"/>
    </source>
</evidence>
<comment type="caution">
    <text evidence="6">The sequence shown here is derived from an EMBL/GenBank/DDBJ whole genome shotgun (WGS) entry which is preliminary data.</text>
</comment>
<dbReference type="PANTHER" id="PTHR46031">
    <property type="match status" value="1"/>
</dbReference>
<feature type="domain" description="DRBM" evidence="5">
    <location>
        <begin position="21"/>
        <end position="90"/>
    </location>
</feature>
<dbReference type="InterPro" id="IPR014720">
    <property type="entry name" value="dsRBD_dom"/>
</dbReference>
<dbReference type="Pfam" id="PF00035">
    <property type="entry name" value="dsrm"/>
    <property type="match status" value="2"/>
</dbReference>
<dbReference type="Proteomes" id="UP001141806">
    <property type="component" value="Unassembled WGS sequence"/>
</dbReference>
<feature type="compositionally biased region" description="Basic residues" evidence="4">
    <location>
        <begin position="402"/>
        <end position="414"/>
    </location>
</feature>
<dbReference type="EMBL" id="JAMYWD010000004">
    <property type="protein sequence ID" value="KAJ4973535.1"/>
    <property type="molecule type" value="Genomic_DNA"/>
</dbReference>
<evidence type="ECO:0000313" key="6">
    <source>
        <dbReference type="EMBL" id="KAJ4973535.1"/>
    </source>
</evidence>
<evidence type="ECO:0000313" key="7">
    <source>
        <dbReference type="Proteomes" id="UP001141806"/>
    </source>
</evidence>
<evidence type="ECO:0000256" key="3">
    <source>
        <dbReference type="PROSITE-ProRule" id="PRU00266"/>
    </source>
</evidence>
<dbReference type="SUPFAM" id="SSF54768">
    <property type="entry name" value="dsRNA-binding domain-like"/>
    <property type="match status" value="2"/>
</dbReference>